<evidence type="ECO:0000256" key="2">
    <source>
        <dbReference type="SAM" id="SignalP"/>
    </source>
</evidence>
<dbReference type="EMBL" id="MU070001">
    <property type="protein sequence ID" value="KAF5830842.1"/>
    <property type="molecule type" value="Genomic_DNA"/>
</dbReference>
<protein>
    <recommendedName>
        <fullName evidence="5">Encoded protein</fullName>
    </recommendedName>
</protein>
<proteinExistence type="predicted"/>
<evidence type="ECO:0008006" key="5">
    <source>
        <dbReference type="Google" id="ProtNLM"/>
    </source>
</evidence>
<reference evidence="3" key="1">
    <citation type="submission" date="2017-08" db="EMBL/GenBank/DDBJ databases">
        <authorList>
            <person name="Polle J.E."/>
            <person name="Barry K."/>
            <person name="Cushman J."/>
            <person name="Schmutz J."/>
            <person name="Tran D."/>
            <person name="Hathwaick L.T."/>
            <person name="Yim W.C."/>
            <person name="Jenkins J."/>
            <person name="Mckie-Krisberg Z.M."/>
            <person name="Prochnik S."/>
            <person name="Lindquist E."/>
            <person name="Dockter R.B."/>
            <person name="Adam C."/>
            <person name="Molina H."/>
            <person name="Bunkerborg J."/>
            <person name="Jin E."/>
            <person name="Buchheim M."/>
            <person name="Magnuson J."/>
        </authorList>
    </citation>
    <scope>NUCLEOTIDE SEQUENCE</scope>
    <source>
        <strain evidence="3">CCAP 19/18</strain>
    </source>
</reference>
<feature type="region of interest" description="Disordered" evidence="1">
    <location>
        <begin position="43"/>
        <end position="73"/>
    </location>
</feature>
<keyword evidence="2" id="KW-0732">Signal</keyword>
<evidence type="ECO:0000313" key="3">
    <source>
        <dbReference type="EMBL" id="KAF5830842.1"/>
    </source>
</evidence>
<feature type="compositionally biased region" description="Gly residues" evidence="1">
    <location>
        <begin position="49"/>
        <end position="71"/>
    </location>
</feature>
<feature type="signal peptide" evidence="2">
    <location>
        <begin position="1"/>
        <end position="21"/>
    </location>
</feature>
<evidence type="ECO:0000256" key="1">
    <source>
        <dbReference type="SAM" id="MobiDB-lite"/>
    </source>
</evidence>
<sequence length="149" mass="13983">MAVSFSGAAVALCFLLSATAGATDNSGGHGVLARKLLQVAAPAPPTSGNGNGVENGPGNGAANGVGNGTGNGAANSVGNGAANGVEKGNGNVTQTGGAGIEGDGGVRAAATQVLLSQLQCDGPCQSLNDAFQTFDVAVTGQTLGSSQVG</sequence>
<keyword evidence="4" id="KW-1185">Reference proteome</keyword>
<gene>
    <name evidence="3" type="ORF">DUNSADRAFT_13965</name>
</gene>
<name>A0ABQ7G8B2_DUNSA</name>
<organism evidence="3 4">
    <name type="scientific">Dunaliella salina</name>
    <name type="common">Green alga</name>
    <name type="synonym">Protococcus salinus</name>
    <dbReference type="NCBI Taxonomy" id="3046"/>
    <lineage>
        <taxon>Eukaryota</taxon>
        <taxon>Viridiplantae</taxon>
        <taxon>Chlorophyta</taxon>
        <taxon>core chlorophytes</taxon>
        <taxon>Chlorophyceae</taxon>
        <taxon>CS clade</taxon>
        <taxon>Chlamydomonadales</taxon>
        <taxon>Dunaliellaceae</taxon>
        <taxon>Dunaliella</taxon>
    </lineage>
</organism>
<accession>A0ABQ7G8B2</accession>
<evidence type="ECO:0000313" key="4">
    <source>
        <dbReference type="Proteomes" id="UP000815325"/>
    </source>
</evidence>
<feature type="chain" id="PRO_5045159913" description="Encoded protein" evidence="2">
    <location>
        <begin position="22"/>
        <end position="149"/>
    </location>
</feature>
<dbReference type="Proteomes" id="UP000815325">
    <property type="component" value="Unassembled WGS sequence"/>
</dbReference>
<comment type="caution">
    <text evidence="3">The sequence shown here is derived from an EMBL/GenBank/DDBJ whole genome shotgun (WGS) entry which is preliminary data.</text>
</comment>